<evidence type="ECO:0000313" key="1">
    <source>
        <dbReference type="EMBL" id="KAA1053837.1"/>
    </source>
</evidence>
<organism evidence="1 2">
    <name type="scientific">Azospirillum argentinense</name>
    <dbReference type="NCBI Taxonomy" id="2970906"/>
    <lineage>
        <taxon>Bacteria</taxon>
        <taxon>Pseudomonadati</taxon>
        <taxon>Pseudomonadota</taxon>
        <taxon>Alphaproteobacteria</taxon>
        <taxon>Rhodospirillales</taxon>
        <taxon>Azospirillaceae</taxon>
        <taxon>Azospirillum</taxon>
    </lineage>
</organism>
<reference evidence="1 2" key="1">
    <citation type="submission" date="2019-07" db="EMBL/GenBank/DDBJ databases">
        <title>Genome sequencing of the stress-tolerant strain Azospirillum brasilense Az19.</title>
        <authorList>
            <person name="Maroniche G.A."/>
            <person name="Garcia J.E."/>
            <person name="Pagnussat L."/>
            <person name="Amenta M."/>
            <person name="Creus C.M."/>
        </authorList>
    </citation>
    <scope>NUCLEOTIDE SEQUENCE [LARGE SCALE GENOMIC DNA]</scope>
    <source>
        <strain evidence="1 2">Az19</strain>
    </source>
</reference>
<dbReference type="AlphaFoldDB" id="A0A5B0KMD3"/>
<sequence length="120" mass="13965">MRGEHHHPTYRDRFRAADKDIEIQANHTRRNRMPQGHELSRQFMRGQAFRMIEEEERSWHIIFGRACVGVIRENPSGSYSCGMFNEPAHRSPKSALRRLACQVLRIDPNAVQDDGAKLPK</sequence>
<name>A0A5B0KMD3_9PROT</name>
<dbReference type="EMBL" id="VEWN01000013">
    <property type="protein sequence ID" value="KAA1053837.1"/>
    <property type="molecule type" value="Genomic_DNA"/>
</dbReference>
<gene>
    <name evidence="1" type="ORF">FH063_002419</name>
</gene>
<proteinExistence type="predicted"/>
<evidence type="ECO:0000313" key="2">
    <source>
        <dbReference type="Proteomes" id="UP000325333"/>
    </source>
</evidence>
<comment type="caution">
    <text evidence="1">The sequence shown here is derived from an EMBL/GenBank/DDBJ whole genome shotgun (WGS) entry which is preliminary data.</text>
</comment>
<dbReference type="Proteomes" id="UP000325333">
    <property type="component" value="Unassembled WGS sequence"/>
</dbReference>
<protein>
    <submittedName>
        <fullName evidence="1">Uncharacterized protein</fullName>
    </submittedName>
</protein>
<dbReference type="RefSeq" id="WP_149650951.1">
    <property type="nucleotide sequence ID" value="NZ_VEWN01000013.1"/>
</dbReference>
<accession>A0A5B0KMD3</accession>